<feature type="region of interest" description="Disordered" evidence="1">
    <location>
        <begin position="1"/>
        <end position="54"/>
    </location>
</feature>
<organism evidence="2 3">
    <name type="scientific">Stephania cephalantha</name>
    <dbReference type="NCBI Taxonomy" id="152367"/>
    <lineage>
        <taxon>Eukaryota</taxon>
        <taxon>Viridiplantae</taxon>
        <taxon>Streptophyta</taxon>
        <taxon>Embryophyta</taxon>
        <taxon>Tracheophyta</taxon>
        <taxon>Spermatophyta</taxon>
        <taxon>Magnoliopsida</taxon>
        <taxon>Ranunculales</taxon>
        <taxon>Menispermaceae</taxon>
        <taxon>Menispermoideae</taxon>
        <taxon>Cissampelideae</taxon>
        <taxon>Stephania</taxon>
    </lineage>
</organism>
<evidence type="ECO:0000256" key="1">
    <source>
        <dbReference type="SAM" id="MobiDB-lite"/>
    </source>
</evidence>
<accession>A0AAP0KR32</accession>
<dbReference type="AlphaFoldDB" id="A0AAP0KR32"/>
<protein>
    <submittedName>
        <fullName evidence="2">Uncharacterized protein</fullName>
    </submittedName>
</protein>
<name>A0AAP0KR32_9MAGN</name>
<sequence length="382" mass="41194">MGTRARKTLEHALGTMPMQDPRTHGPSHPEPVGLDRAPANTQGAWAQPGTTEQSQSLRETWATSLEAWMDQVKAVLGGWPPIRRSRHPRRRASTLSSSSSHSSCLYFVVLSDPSPSSSLVVILAPPPWSSCISPTPHPRASLPWSSSRRRSPLRLCSPSRPVGQRLTLALSAPRSASSPVVLSPTPRPRASAPSVGASAPGRRLAPGRRAPQSSSRRRLTLALSFPALGKTTDRFREGLSGRAVKGNTAVEWIFACRQDGGVRLRGNMWKVISHRGGMGTGARKTLEHALGTMPRQDPRTHGPSHPEPVGLDRAPANTQGAWAQPGTTEQSQSLRETWATSLEAWMDQVKAVLGGWVTTLVMAIGMTKARPRMSRIHGACAN</sequence>
<feature type="compositionally biased region" description="Polar residues" evidence="1">
    <location>
        <begin position="39"/>
        <end position="54"/>
    </location>
</feature>
<evidence type="ECO:0000313" key="2">
    <source>
        <dbReference type="EMBL" id="KAK9157167.1"/>
    </source>
</evidence>
<comment type="caution">
    <text evidence="2">The sequence shown here is derived from an EMBL/GenBank/DDBJ whole genome shotgun (WGS) entry which is preliminary data.</text>
</comment>
<reference evidence="2 3" key="1">
    <citation type="submission" date="2024-01" db="EMBL/GenBank/DDBJ databases">
        <title>Genome assemblies of Stephania.</title>
        <authorList>
            <person name="Yang L."/>
        </authorList>
    </citation>
    <scope>NUCLEOTIDE SEQUENCE [LARGE SCALE GENOMIC DNA]</scope>
    <source>
        <strain evidence="2">JXDWG</strain>
        <tissue evidence="2">Leaf</tissue>
    </source>
</reference>
<proteinExistence type="predicted"/>
<dbReference type="Proteomes" id="UP001419268">
    <property type="component" value="Unassembled WGS sequence"/>
</dbReference>
<gene>
    <name evidence="2" type="ORF">Scep_003741</name>
</gene>
<feature type="compositionally biased region" description="Low complexity" evidence="1">
    <location>
        <begin position="176"/>
        <end position="214"/>
    </location>
</feature>
<keyword evidence="3" id="KW-1185">Reference proteome</keyword>
<evidence type="ECO:0000313" key="3">
    <source>
        <dbReference type="Proteomes" id="UP001419268"/>
    </source>
</evidence>
<feature type="region of interest" description="Disordered" evidence="1">
    <location>
        <begin position="134"/>
        <end position="160"/>
    </location>
</feature>
<feature type="region of interest" description="Disordered" evidence="1">
    <location>
        <begin position="176"/>
        <end position="218"/>
    </location>
</feature>
<dbReference type="EMBL" id="JBBNAG010000002">
    <property type="protein sequence ID" value="KAK9157167.1"/>
    <property type="molecule type" value="Genomic_DNA"/>
</dbReference>